<sequence length="61" mass="6778">MLPLSLGVTTLIYLYTQVPYLPMTKKALKDGFIPLSGPVFMKKVERYQGSSVSICSPHGKF</sequence>
<dbReference type="Proteomes" id="UP000321157">
    <property type="component" value="Unassembled WGS sequence"/>
</dbReference>
<evidence type="ECO:0000313" key="1">
    <source>
        <dbReference type="EMBL" id="GEN33781.1"/>
    </source>
</evidence>
<name>A0A511V6J5_9BACL</name>
<keyword evidence="2" id="KW-1185">Reference proteome</keyword>
<accession>A0A511V6J5</accession>
<protein>
    <submittedName>
        <fullName evidence="1">Uncharacterized protein</fullName>
    </submittedName>
</protein>
<dbReference type="EMBL" id="BJXX01000054">
    <property type="protein sequence ID" value="GEN33781.1"/>
    <property type="molecule type" value="Genomic_DNA"/>
</dbReference>
<gene>
    <name evidence="1" type="ORF">ADA01nite_12410</name>
</gene>
<organism evidence="1 2">
    <name type="scientific">Aneurinibacillus danicus</name>
    <dbReference type="NCBI Taxonomy" id="267746"/>
    <lineage>
        <taxon>Bacteria</taxon>
        <taxon>Bacillati</taxon>
        <taxon>Bacillota</taxon>
        <taxon>Bacilli</taxon>
        <taxon>Bacillales</taxon>
        <taxon>Paenibacillaceae</taxon>
        <taxon>Aneurinibacillus group</taxon>
        <taxon>Aneurinibacillus</taxon>
    </lineage>
</organism>
<dbReference type="AlphaFoldDB" id="A0A511V6J5"/>
<reference evidence="1 2" key="1">
    <citation type="submission" date="2019-07" db="EMBL/GenBank/DDBJ databases">
        <title>Whole genome shotgun sequence of Aneurinibacillus danicus NBRC 102444.</title>
        <authorList>
            <person name="Hosoyama A."/>
            <person name="Uohara A."/>
            <person name="Ohji S."/>
            <person name="Ichikawa N."/>
        </authorList>
    </citation>
    <scope>NUCLEOTIDE SEQUENCE [LARGE SCALE GENOMIC DNA]</scope>
    <source>
        <strain evidence="1 2">NBRC 102444</strain>
    </source>
</reference>
<evidence type="ECO:0000313" key="2">
    <source>
        <dbReference type="Proteomes" id="UP000321157"/>
    </source>
</evidence>
<proteinExistence type="predicted"/>
<comment type="caution">
    <text evidence="1">The sequence shown here is derived from an EMBL/GenBank/DDBJ whole genome shotgun (WGS) entry which is preliminary data.</text>
</comment>